<organism evidence="1 2">
    <name type="scientific">Epilithonimonas bovis DSM 19482</name>
    <dbReference type="NCBI Taxonomy" id="1121284"/>
    <lineage>
        <taxon>Bacteria</taxon>
        <taxon>Pseudomonadati</taxon>
        <taxon>Bacteroidota</taxon>
        <taxon>Flavobacteriia</taxon>
        <taxon>Flavobacteriales</taxon>
        <taxon>Weeksellaceae</taxon>
        <taxon>Chryseobacterium group</taxon>
        <taxon>Epilithonimonas</taxon>
    </lineage>
</organism>
<keyword evidence="2" id="KW-1185">Reference proteome</keyword>
<dbReference type="OrthoDB" id="1263308at2"/>
<dbReference type="RefSeq" id="WP_076783037.1">
    <property type="nucleotide sequence ID" value="NZ_FTPU01000013.1"/>
</dbReference>
<dbReference type="Proteomes" id="UP000187261">
    <property type="component" value="Unassembled WGS sequence"/>
</dbReference>
<proteinExistence type="predicted"/>
<dbReference type="InterPro" id="IPR010985">
    <property type="entry name" value="Ribbon_hlx_hlx"/>
</dbReference>
<dbReference type="Gene3D" id="1.10.1220.10">
    <property type="entry name" value="Met repressor-like"/>
    <property type="match status" value="1"/>
</dbReference>
<dbReference type="AlphaFoldDB" id="A0A1U7PYI5"/>
<dbReference type="InterPro" id="IPR013321">
    <property type="entry name" value="Arc_rbn_hlx_hlx"/>
</dbReference>
<dbReference type="GO" id="GO:0006355">
    <property type="term" value="P:regulation of DNA-templated transcription"/>
    <property type="evidence" value="ECO:0007669"/>
    <property type="project" value="InterPro"/>
</dbReference>
<sequence>MAKQDLSALIGKAKETKINTPIQKVIPIKEKKSEKIFSLYIEQEKLKRLKMLSVEQNKSLKDLINDAIDKTYF</sequence>
<dbReference type="SUPFAM" id="SSF47598">
    <property type="entry name" value="Ribbon-helix-helix"/>
    <property type="match status" value="1"/>
</dbReference>
<gene>
    <name evidence="1" type="ORF">SAMN05660493_01533</name>
</gene>
<reference evidence="2" key="1">
    <citation type="submission" date="2016-10" db="EMBL/GenBank/DDBJ databases">
        <authorList>
            <person name="Varghese N."/>
            <person name="Submissions S."/>
        </authorList>
    </citation>
    <scope>NUCLEOTIDE SEQUENCE [LARGE SCALE GENOMIC DNA]</scope>
    <source>
        <strain evidence="2">DSM 19482</strain>
    </source>
</reference>
<accession>A0A1U7PYI5</accession>
<name>A0A1U7PYI5_9FLAO</name>
<dbReference type="EMBL" id="FTPU01000013">
    <property type="protein sequence ID" value="SIT96838.1"/>
    <property type="molecule type" value="Genomic_DNA"/>
</dbReference>
<evidence type="ECO:0000313" key="2">
    <source>
        <dbReference type="Proteomes" id="UP000187261"/>
    </source>
</evidence>
<protein>
    <submittedName>
        <fullName evidence="1">Uncharacterized protein</fullName>
    </submittedName>
</protein>
<evidence type="ECO:0000313" key="1">
    <source>
        <dbReference type="EMBL" id="SIT96838.1"/>
    </source>
</evidence>